<evidence type="ECO:0000256" key="2">
    <source>
        <dbReference type="ARBA" id="ARBA00023125"/>
    </source>
</evidence>
<evidence type="ECO:0000256" key="1">
    <source>
        <dbReference type="ARBA" id="ARBA00008857"/>
    </source>
</evidence>
<evidence type="ECO:0000256" key="3">
    <source>
        <dbReference type="ARBA" id="ARBA00023172"/>
    </source>
</evidence>
<dbReference type="Pfam" id="PF00589">
    <property type="entry name" value="Phage_integrase"/>
    <property type="match status" value="1"/>
</dbReference>
<dbReference type="InterPro" id="IPR004191">
    <property type="entry name" value="Integrase_Tn916-type_DNA-bd_N"/>
</dbReference>
<evidence type="ECO:0000259" key="5">
    <source>
        <dbReference type="PROSITE" id="PS51898"/>
    </source>
</evidence>
<dbReference type="EMBL" id="FQZY01000104">
    <property type="protein sequence ID" value="SHK89746.1"/>
    <property type="molecule type" value="Genomic_DNA"/>
</dbReference>
<keyword evidence="3" id="KW-0233">DNA recombination</keyword>
<dbReference type="Gene3D" id="1.10.443.10">
    <property type="entry name" value="Intergrase catalytic core"/>
    <property type="match status" value="1"/>
</dbReference>
<evidence type="ECO:0000259" key="6">
    <source>
        <dbReference type="PROSITE" id="PS51900"/>
    </source>
</evidence>
<dbReference type="PROSITE" id="PS51898">
    <property type="entry name" value="TYR_RECOMBINASE"/>
    <property type="match status" value="1"/>
</dbReference>
<dbReference type="CDD" id="cd01189">
    <property type="entry name" value="INT_ICEBs1_C_like"/>
    <property type="match status" value="1"/>
</dbReference>
<dbReference type="InterPro" id="IPR016177">
    <property type="entry name" value="DNA-bd_dom_sf"/>
</dbReference>
<keyword evidence="2 4" id="KW-0238">DNA-binding</keyword>
<dbReference type="Gene3D" id="1.10.150.130">
    <property type="match status" value="1"/>
</dbReference>
<sequence length="395" mass="45620">MKKRIDNRKRLLHSGESQRKDGRYAYKYIDANGEPKFIYSWKLVATDKVPKGKRNCISLREQIKEIQRDLADGIDTLGKKMTLCELYAKQNRSRANVRKSTVNGRKALMDALQDDKLGNRAIDSIKPSDAKEWAIRMKEKGFAYSSISNFKRSLTASFHIAINDDYVRKNPFNFNLKDVIADDTKRKEALTEEQQEKLLSFAEIDSIYKYHYNAIIILLNTGLRISELCGLTVSDIDFENRFINIDHQLLKDKDGYYIEPPKSESGFRQIPMSETVCKAFQQAIENRNQAQPIIIDGYSDFIFLNKQGNPMYNTLYTSTFKNLVKKYCKYYGEDALPNITPHILRHTFCTNMANKGMTPNNLQYVMGHKNVNMTLNYYSHGSSKTAQVEMLRIIA</sequence>
<dbReference type="Gene3D" id="3.30.160.60">
    <property type="entry name" value="Classic Zinc Finger"/>
    <property type="match status" value="1"/>
</dbReference>
<accession>A0A1M6W8D3</accession>
<dbReference type="SUPFAM" id="SSF54171">
    <property type="entry name" value="DNA-binding domain"/>
    <property type="match status" value="1"/>
</dbReference>
<keyword evidence="8" id="KW-1185">Reference proteome</keyword>
<dbReference type="PROSITE" id="PS51900">
    <property type="entry name" value="CB"/>
    <property type="match status" value="1"/>
</dbReference>
<dbReference type="InterPro" id="IPR002104">
    <property type="entry name" value="Integrase_catalytic"/>
</dbReference>
<dbReference type="STRING" id="1121950.SAMN02745243_03956"/>
<organism evidence="7 8">
    <name type="scientific">Hespellia stercorisuis DSM 15480</name>
    <dbReference type="NCBI Taxonomy" id="1121950"/>
    <lineage>
        <taxon>Bacteria</taxon>
        <taxon>Bacillati</taxon>
        <taxon>Bacillota</taxon>
        <taxon>Clostridia</taxon>
        <taxon>Lachnospirales</taxon>
        <taxon>Lachnospiraceae</taxon>
        <taxon>Hespellia</taxon>
    </lineage>
</organism>
<dbReference type="InterPro" id="IPR050090">
    <property type="entry name" value="Tyrosine_recombinase_XerCD"/>
</dbReference>
<reference evidence="7 8" key="1">
    <citation type="submission" date="2016-11" db="EMBL/GenBank/DDBJ databases">
        <authorList>
            <person name="Jaros S."/>
            <person name="Januszkiewicz K."/>
            <person name="Wedrychowicz H."/>
        </authorList>
    </citation>
    <scope>NUCLEOTIDE SEQUENCE [LARGE SCALE GENOMIC DNA]</scope>
    <source>
        <strain evidence="7 8">DSM 15480</strain>
    </source>
</reference>
<evidence type="ECO:0000313" key="7">
    <source>
        <dbReference type="EMBL" id="SHK89746.1"/>
    </source>
</evidence>
<feature type="domain" description="Tyr recombinase" evidence="5">
    <location>
        <begin position="185"/>
        <end position="392"/>
    </location>
</feature>
<dbReference type="InterPro" id="IPR044068">
    <property type="entry name" value="CB"/>
</dbReference>
<dbReference type="GO" id="GO:0003677">
    <property type="term" value="F:DNA binding"/>
    <property type="evidence" value="ECO:0007669"/>
    <property type="project" value="UniProtKB-UniRule"/>
</dbReference>
<dbReference type="GO" id="GO:0006310">
    <property type="term" value="P:DNA recombination"/>
    <property type="evidence" value="ECO:0007669"/>
    <property type="project" value="UniProtKB-KW"/>
</dbReference>
<dbReference type="InterPro" id="IPR010998">
    <property type="entry name" value="Integrase_recombinase_N"/>
</dbReference>
<proteinExistence type="inferred from homology"/>
<dbReference type="PANTHER" id="PTHR30349">
    <property type="entry name" value="PHAGE INTEGRASE-RELATED"/>
    <property type="match status" value="1"/>
</dbReference>
<dbReference type="OrthoDB" id="9801717at2"/>
<dbReference type="AlphaFoldDB" id="A0A1M6W8D3"/>
<name>A0A1M6W8D3_9FIRM</name>
<feature type="domain" description="Core-binding (CB)" evidence="6">
    <location>
        <begin position="78"/>
        <end position="162"/>
    </location>
</feature>
<dbReference type="PANTHER" id="PTHR30349:SF41">
    <property type="entry name" value="INTEGRASE_RECOMBINASE PROTEIN MJ0367-RELATED"/>
    <property type="match status" value="1"/>
</dbReference>
<dbReference type="RefSeq" id="WP_073113205.1">
    <property type="nucleotide sequence ID" value="NZ_FQZY01000104.1"/>
</dbReference>
<dbReference type="InterPro" id="IPR013762">
    <property type="entry name" value="Integrase-like_cat_sf"/>
</dbReference>
<dbReference type="InterPro" id="IPR011010">
    <property type="entry name" value="DNA_brk_join_enz"/>
</dbReference>
<dbReference type="Proteomes" id="UP000184301">
    <property type="component" value="Unassembled WGS sequence"/>
</dbReference>
<evidence type="ECO:0000256" key="4">
    <source>
        <dbReference type="PROSITE-ProRule" id="PRU01248"/>
    </source>
</evidence>
<protein>
    <submittedName>
        <fullName evidence="7">Site-specific recombinase XerD</fullName>
    </submittedName>
</protein>
<dbReference type="Pfam" id="PF02920">
    <property type="entry name" value="Integrase_DNA"/>
    <property type="match status" value="1"/>
</dbReference>
<dbReference type="GO" id="GO:0008907">
    <property type="term" value="F:integrase activity"/>
    <property type="evidence" value="ECO:0007669"/>
    <property type="project" value="InterPro"/>
</dbReference>
<comment type="similarity">
    <text evidence="1">Belongs to the 'phage' integrase family.</text>
</comment>
<dbReference type="SUPFAM" id="SSF56349">
    <property type="entry name" value="DNA breaking-rejoining enzymes"/>
    <property type="match status" value="1"/>
</dbReference>
<gene>
    <name evidence="7" type="ORF">SAMN02745243_03956</name>
</gene>
<evidence type="ECO:0000313" key="8">
    <source>
        <dbReference type="Proteomes" id="UP000184301"/>
    </source>
</evidence>